<evidence type="ECO:0000259" key="8">
    <source>
        <dbReference type="Pfam" id="PF00082"/>
    </source>
</evidence>
<dbReference type="InterPro" id="IPR015500">
    <property type="entry name" value="Peptidase_S8_subtilisin-rel"/>
</dbReference>
<evidence type="ECO:0000256" key="7">
    <source>
        <dbReference type="SAM" id="MobiDB-lite"/>
    </source>
</evidence>
<evidence type="ECO:0000313" key="10">
    <source>
        <dbReference type="Proteomes" id="UP001501446"/>
    </source>
</evidence>
<organism evidence="9 10">
    <name type="scientific">Kocuria gwangalliensis</name>
    <dbReference type="NCBI Taxonomy" id="501592"/>
    <lineage>
        <taxon>Bacteria</taxon>
        <taxon>Bacillati</taxon>
        <taxon>Actinomycetota</taxon>
        <taxon>Actinomycetes</taxon>
        <taxon>Micrococcales</taxon>
        <taxon>Micrococcaceae</taxon>
        <taxon>Kocuria</taxon>
    </lineage>
</organism>
<evidence type="ECO:0000256" key="4">
    <source>
        <dbReference type="ARBA" id="ARBA00022825"/>
    </source>
</evidence>
<dbReference type="EMBL" id="BAABLN010000003">
    <property type="protein sequence ID" value="GAA4690533.1"/>
    <property type="molecule type" value="Genomic_DNA"/>
</dbReference>
<dbReference type="InterPro" id="IPR050131">
    <property type="entry name" value="Peptidase_S8_subtilisin-like"/>
</dbReference>
<dbReference type="PROSITE" id="PS00138">
    <property type="entry name" value="SUBTILASE_SER"/>
    <property type="match status" value="1"/>
</dbReference>
<dbReference type="InterPro" id="IPR023827">
    <property type="entry name" value="Peptidase_S8_Asp-AS"/>
</dbReference>
<dbReference type="InterPro" id="IPR000209">
    <property type="entry name" value="Peptidase_S8/S53_dom"/>
</dbReference>
<feature type="active site" description="Charge relay system" evidence="5">
    <location>
        <position position="187"/>
    </location>
</feature>
<protein>
    <recommendedName>
        <fullName evidence="8">Peptidase S8/S53 domain-containing protein</fullName>
    </recommendedName>
</protein>
<dbReference type="InterPro" id="IPR023828">
    <property type="entry name" value="Peptidase_S8_Ser-AS"/>
</dbReference>
<comment type="caution">
    <text evidence="9">The sequence shown here is derived from an EMBL/GenBank/DDBJ whole genome shotgun (WGS) entry which is preliminary data.</text>
</comment>
<proteinExistence type="inferred from homology"/>
<evidence type="ECO:0000256" key="5">
    <source>
        <dbReference type="PROSITE-ProRule" id="PRU01240"/>
    </source>
</evidence>
<feature type="region of interest" description="Disordered" evidence="7">
    <location>
        <begin position="1"/>
        <end position="24"/>
    </location>
</feature>
<keyword evidence="2 5" id="KW-0645">Protease</keyword>
<evidence type="ECO:0000256" key="1">
    <source>
        <dbReference type="ARBA" id="ARBA00011073"/>
    </source>
</evidence>
<comment type="similarity">
    <text evidence="1 5 6">Belongs to the peptidase S8 family.</text>
</comment>
<feature type="active site" description="Charge relay system" evidence="5">
    <location>
        <position position="388"/>
    </location>
</feature>
<dbReference type="Gene3D" id="3.40.50.200">
    <property type="entry name" value="Peptidase S8/S53 domain"/>
    <property type="match status" value="1"/>
</dbReference>
<keyword evidence="10" id="KW-1185">Reference proteome</keyword>
<reference evidence="10" key="1">
    <citation type="journal article" date="2019" name="Int. J. Syst. Evol. Microbiol.">
        <title>The Global Catalogue of Microorganisms (GCM) 10K type strain sequencing project: providing services to taxonomists for standard genome sequencing and annotation.</title>
        <authorList>
            <consortium name="The Broad Institute Genomics Platform"/>
            <consortium name="The Broad Institute Genome Sequencing Center for Infectious Disease"/>
            <person name="Wu L."/>
            <person name="Ma J."/>
        </authorList>
    </citation>
    <scope>NUCLEOTIDE SEQUENCE [LARGE SCALE GENOMIC DNA]</scope>
    <source>
        <strain evidence="10">JCM 18958</strain>
    </source>
</reference>
<feature type="domain" description="Peptidase S8/S53" evidence="8">
    <location>
        <begin position="178"/>
        <end position="420"/>
    </location>
</feature>
<evidence type="ECO:0000256" key="2">
    <source>
        <dbReference type="ARBA" id="ARBA00022670"/>
    </source>
</evidence>
<feature type="active site" description="Charge relay system" evidence="5">
    <location>
        <position position="219"/>
    </location>
</feature>
<dbReference type="Pfam" id="PF00082">
    <property type="entry name" value="Peptidase_S8"/>
    <property type="match status" value="1"/>
</dbReference>
<dbReference type="PROSITE" id="PS51892">
    <property type="entry name" value="SUBTILASE"/>
    <property type="match status" value="1"/>
</dbReference>
<accession>A0ABP8WIV0</accession>
<keyword evidence="4 5" id="KW-0720">Serine protease</keyword>
<dbReference type="SUPFAM" id="SSF52743">
    <property type="entry name" value="Subtilisin-like"/>
    <property type="match status" value="1"/>
</dbReference>
<sequence>MIDNGSTDNFRIGQPGGNLSGMGRSETTGRHVVVFAETEDAPQQLLRDAGLNRVVDSRDLGEGMDVSAAGGADAIVFHNLNIAVVSAEVGQLAALQTSTARAGAVLSVSPELIHHVLAPTLPEELTAAYRLVVGDLSQHMQLGDAPEPPPAAPPYFRDTDEYTWGLQAVRAISSPYSGKGVKVAVLDTGFDLEHPDFAGRSVTVQSFIEGEDPQDGHGHGTHCIGTSCGPRTPGMGRRYGIAYEAEIYAGKVLSNEGSGSDAQVLAGMSWAIDQGCAVISMSLGADVAEIHPPYTAAGRRALDQGSLIVAAAGNNADRVNGNFGFVGSPANSSYIMAVGALTQQLDVAFFSARTLDVNGGQVDVAGPGFQVYSSWPMPQRYNTISGTSMATPHAAGVAALLAEKTGYRGRELWSEIVQNARRLLAPSVDVGAGLVIAPQKKRGHAMKNITVTVDDSYLAAMGDVVEQLRAHGMRVDQVLYSVGIITGRAPDQECSTLGAVKGVGSVDEQQRFRVPHPDSEIQ</sequence>
<dbReference type="PRINTS" id="PR00723">
    <property type="entry name" value="SUBTILISIN"/>
</dbReference>
<dbReference type="PANTHER" id="PTHR43806">
    <property type="entry name" value="PEPTIDASE S8"/>
    <property type="match status" value="1"/>
</dbReference>
<keyword evidence="3 5" id="KW-0378">Hydrolase</keyword>
<evidence type="ECO:0000256" key="6">
    <source>
        <dbReference type="RuleBase" id="RU003355"/>
    </source>
</evidence>
<dbReference type="PANTHER" id="PTHR43806:SF11">
    <property type="entry name" value="CEREVISIN-RELATED"/>
    <property type="match status" value="1"/>
</dbReference>
<gene>
    <name evidence="9" type="ORF">GCM10025781_04220</name>
</gene>
<dbReference type="RefSeq" id="WP_345310400.1">
    <property type="nucleotide sequence ID" value="NZ_BAABLN010000003.1"/>
</dbReference>
<dbReference type="InterPro" id="IPR036852">
    <property type="entry name" value="Peptidase_S8/S53_dom_sf"/>
</dbReference>
<dbReference type="Proteomes" id="UP001501446">
    <property type="component" value="Unassembled WGS sequence"/>
</dbReference>
<evidence type="ECO:0000313" key="9">
    <source>
        <dbReference type="EMBL" id="GAA4690533.1"/>
    </source>
</evidence>
<dbReference type="PROSITE" id="PS00136">
    <property type="entry name" value="SUBTILASE_ASP"/>
    <property type="match status" value="1"/>
</dbReference>
<evidence type="ECO:0000256" key="3">
    <source>
        <dbReference type="ARBA" id="ARBA00022801"/>
    </source>
</evidence>
<name>A0ABP8WIV0_9MICC</name>